<protein>
    <submittedName>
        <fullName evidence="1">SusD/RagB family nutrient-binding outer membrane lipoprotein</fullName>
    </submittedName>
</protein>
<comment type="caution">
    <text evidence="1">The sequence shown here is derived from an EMBL/GenBank/DDBJ whole genome shotgun (WGS) entry which is preliminary data.</text>
</comment>
<organism evidence="1 2">
    <name type="scientific">Deminuibacter soli</name>
    <dbReference type="NCBI Taxonomy" id="2291815"/>
    <lineage>
        <taxon>Bacteria</taxon>
        <taxon>Pseudomonadati</taxon>
        <taxon>Bacteroidota</taxon>
        <taxon>Chitinophagia</taxon>
        <taxon>Chitinophagales</taxon>
        <taxon>Chitinophagaceae</taxon>
        <taxon>Deminuibacter</taxon>
    </lineage>
</organism>
<dbReference type="InterPro" id="IPR011990">
    <property type="entry name" value="TPR-like_helical_dom_sf"/>
</dbReference>
<sequence>MQFNIMNIKTLLGVALLSVLLAATGCQKHLDINQDPNNPSLEQGTPFIVFPAAVLGTAGAAGDLGILGGLWAEHFTQSAIANQYIYIDAYNVKTADLNGPYTLLFANGLKNYQYVIDKARAASDWTFYLLGWTMKAYTAGELVDLYDKIPYTEALAGTSNLQPKFDDGYAIYQDLIKGLDSALGKDFSARTSTIFTPSNANTDLLFNGNLDKWIAFANTMKLKLYLRMVNAHADVAQAGITDLLSSGATFLTNNAGVTTFTDAPGLDNPMYEQNIRQLNTGDNLRASTTFLSWLIANSDPRIVSYFGSTGATSLDQGDRNGNTAATVFVQSATDPVLFLSKAESYFLQAEADVRYGDGSHAQSLYNQGVLQAFTDVGQDGTSFVAPGGAYEFPTGGSTEDKIEAIIVQKWASFAYGTHQLEAFFDKNRTGYPKTSPVYSNAINYVPGQIVVSASTTLAAGLLPKRLVYPYVETSRNANAPALVPISTPVWWGK</sequence>
<accession>A0A3E1NDD8</accession>
<dbReference type="InterPro" id="IPR041662">
    <property type="entry name" value="SusD-like_2"/>
</dbReference>
<reference evidence="1 2" key="1">
    <citation type="submission" date="2018-08" db="EMBL/GenBank/DDBJ databases">
        <title>Chitinophagaceae sp. K23C18032701, a novel bacterium isolated from forest soil.</title>
        <authorList>
            <person name="Wang C."/>
        </authorList>
    </citation>
    <scope>NUCLEOTIDE SEQUENCE [LARGE SCALE GENOMIC DNA]</scope>
    <source>
        <strain evidence="1 2">K23C18032701</strain>
    </source>
</reference>
<dbReference type="Proteomes" id="UP000261284">
    <property type="component" value="Unassembled WGS sequence"/>
</dbReference>
<dbReference type="AlphaFoldDB" id="A0A3E1NDD8"/>
<keyword evidence="2" id="KW-1185">Reference proteome</keyword>
<dbReference type="OrthoDB" id="614457at2"/>
<proteinExistence type="predicted"/>
<dbReference type="SUPFAM" id="SSF48452">
    <property type="entry name" value="TPR-like"/>
    <property type="match status" value="1"/>
</dbReference>
<dbReference type="Pfam" id="PF12771">
    <property type="entry name" value="SusD-like_2"/>
    <property type="match status" value="1"/>
</dbReference>
<dbReference type="Gene3D" id="1.25.40.390">
    <property type="match status" value="1"/>
</dbReference>
<keyword evidence="1" id="KW-0449">Lipoprotein</keyword>
<name>A0A3E1NDD8_9BACT</name>
<evidence type="ECO:0000313" key="2">
    <source>
        <dbReference type="Proteomes" id="UP000261284"/>
    </source>
</evidence>
<gene>
    <name evidence="1" type="ORF">DXN05_21880</name>
</gene>
<evidence type="ECO:0000313" key="1">
    <source>
        <dbReference type="EMBL" id="RFM25985.1"/>
    </source>
</evidence>
<dbReference type="EMBL" id="QTJU01000012">
    <property type="protein sequence ID" value="RFM25985.1"/>
    <property type="molecule type" value="Genomic_DNA"/>
</dbReference>
<dbReference type="RefSeq" id="WP_116849433.1">
    <property type="nucleotide sequence ID" value="NZ_QTJU01000012.1"/>
</dbReference>